<organism evidence="4 5">
    <name type="scientific">Aeoliella mucimassa</name>
    <dbReference type="NCBI Taxonomy" id="2527972"/>
    <lineage>
        <taxon>Bacteria</taxon>
        <taxon>Pseudomonadati</taxon>
        <taxon>Planctomycetota</taxon>
        <taxon>Planctomycetia</taxon>
        <taxon>Pirellulales</taxon>
        <taxon>Lacipirellulaceae</taxon>
        <taxon>Aeoliella</taxon>
    </lineage>
</organism>
<dbReference type="OrthoDB" id="8417311at2"/>
<evidence type="ECO:0000256" key="1">
    <source>
        <dbReference type="ARBA" id="ARBA00022515"/>
    </source>
</evidence>
<dbReference type="Pfam" id="PF03796">
    <property type="entry name" value="DnaB_C"/>
    <property type="match status" value="1"/>
</dbReference>
<sequence length="334" mass="37836">MNYANDSADPWRVTSDTSSFAPPPEASPPEIAAKGMQDWRPDELRDTSDKRPGHAVKPWDGWADWQRSLQEQDRQSFFRVAASGNQLNRFRIAKGRMTVLGGQQGTGKTLLTMQLLFNIVMEYPEISVLVANCEMDPGELLDRNVARLAEVPYAVVRDRRYRGGQRQRVLDAAGEIMPLKERVSFMQPPFSMERLKALAERIEADIVCIDYLQRFRVSGVTDFRMQVSDVMSEARELAMRGPAVVLLSALSRQGEFRESSEVEFACDYAYKLVPQNEDGTEIKCECHKARNAAKENIDLTCNHSMQEFLAPAEDQFDEPEPHTEFAAWDGGSEF</sequence>
<dbReference type="GO" id="GO:0006269">
    <property type="term" value="P:DNA replication, synthesis of primer"/>
    <property type="evidence" value="ECO:0007669"/>
    <property type="project" value="UniProtKB-KW"/>
</dbReference>
<keyword evidence="4" id="KW-0547">Nucleotide-binding</keyword>
<dbReference type="KEGG" id="amuc:Pan181_18870"/>
<name>A0A518ALV6_9BACT</name>
<dbReference type="EMBL" id="CP036278">
    <property type="protein sequence ID" value="QDU55693.1"/>
    <property type="molecule type" value="Genomic_DNA"/>
</dbReference>
<keyword evidence="4" id="KW-0067">ATP-binding</keyword>
<dbReference type="GO" id="GO:0005524">
    <property type="term" value="F:ATP binding"/>
    <property type="evidence" value="ECO:0007669"/>
    <property type="project" value="InterPro"/>
</dbReference>
<reference evidence="4 5" key="1">
    <citation type="submission" date="2019-02" db="EMBL/GenBank/DDBJ databases">
        <title>Deep-cultivation of Planctomycetes and their phenomic and genomic characterization uncovers novel biology.</title>
        <authorList>
            <person name="Wiegand S."/>
            <person name="Jogler M."/>
            <person name="Boedeker C."/>
            <person name="Pinto D."/>
            <person name="Vollmers J."/>
            <person name="Rivas-Marin E."/>
            <person name="Kohn T."/>
            <person name="Peeters S.H."/>
            <person name="Heuer A."/>
            <person name="Rast P."/>
            <person name="Oberbeckmann S."/>
            <person name="Bunk B."/>
            <person name="Jeske O."/>
            <person name="Meyerdierks A."/>
            <person name="Storesund J.E."/>
            <person name="Kallscheuer N."/>
            <person name="Luecker S."/>
            <person name="Lage O.M."/>
            <person name="Pohl T."/>
            <person name="Merkel B.J."/>
            <person name="Hornburger P."/>
            <person name="Mueller R.-W."/>
            <person name="Bruemmer F."/>
            <person name="Labrenz M."/>
            <person name="Spormann A.M."/>
            <person name="Op den Camp H."/>
            <person name="Overmann J."/>
            <person name="Amann R."/>
            <person name="Jetten M.S.M."/>
            <person name="Mascher T."/>
            <person name="Medema M.H."/>
            <person name="Devos D.P."/>
            <person name="Kaster A.-K."/>
            <person name="Ovreas L."/>
            <person name="Rohde M."/>
            <person name="Galperin M.Y."/>
            <person name="Jogler C."/>
        </authorList>
    </citation>
    <scope>NUCLEOTIDE SEQUENCE [LARGE SCALE GENOMIC DNA]</scope>
    <source>
        <strain evidence="4 5">Pan181</strain>
    </source>
</reference>
<dbReference type="SUPFAM" id="SSF52540">
    <property type="entry name" value="P-loop containing nucleoside triphosphate hydrolases"/>
    <property type="match status" value="1"/>
</dbReference>
<keyword evidence="4" id="KW-0347">Helicase</keyword>
<dbReference type="AlphaFoldDB" id="A0A518ALV6"/>
<dbReference type="PANTHER" id="PTHR30153:SF2">
    <property type="entry name" value="REPLICATIVE DNA HELICASE"/>
    <property type="match status" value="1"/>
</dbReference>
<keyword evidence="1" id="KW-0639">Primosome</keyword>
<feature type="region of interest" description="Disordered" evidence="2">
    <location>
        <begin position="1"/>
        <end position="59"/>
    </location>
</feature>
<gene>
    <name evidence="4" type="ORF">Pan181_18870</name>
</gene>
<accession>A0A518ALV6</accession>
<keyword evidence="4" id="KW-0378">Hydrolase</keyword>
<proteinExistence type="predicted"/>
<evidence type="ECO:0000313" key="5">
    <source>
        <dbReference type="Proteomes" id="UP000315750"/>
    </source>
</evidence>
<dbReference type="Proteomes" id="UP000315750">
    <property type="component" value="Chromosome"/>
</dbReference>
<evidence type="ECO:0000256" key="2">
    <source>
        <dbReference type="SAM" id="MobiDB-lite"/>
    </source>
</evidence>
<dbReference type="GO" id="GO:0003678">
    <property type="term" value="F:DNA helicase activity"/>
    <property type="evidence" value="ECO:0007669"/>
    <property type="project" value="InterPro"/>
</dbReference>
<dbReference type="RefSeq" id="WP_145246519.1">
    <property type="nucleotide sequence ID" value="NZ_CP036278.1"/>
</dbReference>
<dbReference type="Gene3D" id="3.40.50.300">
    <property type="entry name" value="P-loop containing nucleotide triphosphate hydrolases"/>
    <property type="match status" value="1"/>
</dbReference>
<keyword evidence="5" id="KW-1185">Reference proteome</keyword>
<dbReference type="PANTHER" id="PTHR30153">
    <property type="entry name" value="REPLICATIVE DNA HELICASE DNAB"/>
    <property type="match status" value="1"/>
</dbReference>
<feature type="domain" description="AAA+ ATPase" evidence="3">
    <location>
        <begin position="94"/>
        <end position="251"/>
    </location>
</feature>
<dbReference type="InterPro" id="IPR007694">
    <property type="entry name" value="DNA_helicase_DnaB-like_C"/>
</dbReference>
<evidence type="ECO:0000259" key="3">
    <source>
        <dbReference type="SMART" id="SM00382"/>
    </source>
</evidence>
<dbReference type="InterPro" id="IPR027417">
    <property type="entry name" value="P-loop_NTPase"/>
</dbReference>
<protein>
    <submittedName>
        <fullName evidence="4">Replicative DNA helicase</fullName>
    </submittedName>
</protein>
<feature type="compositionally biased region" description="Basic and acidic residues" evidence="2">
    <location>
        <begin position="37"/>
        <end position="52"/>
    </location>
</feature>
<dbReference type="SMART" id="SM00382">
    <property type="entry name" value="AAA"/>
    <property type="match status" value="1"/>
</dbReference>
<dbReference type="InterPro" id="IPR003593">
    <property type="entry name" value="AAA+_ATPase"/>
</dbReference>
<dbReference type="GO" id="GO:1990077">
    <property type="term" value="C:primosome complex"/>
    <property type="evidence" value="ECO:0007669"/>
    <property type="project" value="UniProtKB-KW"/>
</dbReference>
<evidence type="ECO:0000313" key="4">
    <source>
        <dbReference type="EMBL" id="QDU55693.1"/>
    </source>
</evidence>
<dbReference type="GO" id="GO:0005829">
    <property type="term" value="C:cytosol"/>
    <property type="evidence" value="ECO:0007669"/>
    <property type="project" value="TreeGrafter"/>
</dbReference>